<dbReference type="PROSITE" id="PS50194">
    <property type="entry name" value="FILAMIN_REPEAT"/>
    <property type="match status" value="1"/>
</dbReference>
<sequence length="1274" mass="136749">MKNMKLCIIALLCFAVLCSAVSAATLSIDPSESIINKGESAELTLRVDDVEQLGSFDIDVTWNPSLVSLSDSDVTAGPSIDSLEMNVQSGRVRVAGLNSTLEGISDSADLCYLSFTGLSDSGETTSVSISVNDYGFLNSTSGEDIEVTDITNGSITTTVSSVVDARIGISNRQVPVNQETLFRASVANQRSYDTSALNVNVTIAKDGAVVQSETYPDVTISAGDTYSEEIAWTPTAGGTYLVSIAVTSDDALRGSPTDEKIVSSIDYQISFPDGQVYGTDRAQTDNWFYNYVRVSANKAGPVNLTIDAPDSFEISGGKERTTYLYNSQWNYLYVWMKSNEPGSFSGADFSYNLSANGKSASVNGNDLTVYVPSIEVTSVSSARVSDLGTSDTINFNTLHTNNTIRNVTTIVAQSGAQGRTLSGLGYLVGYPYGCVEQTTCKMLASMNVKDYYLGRGDRPSDFDTIREQANESVSAGIDVLVNGGLRGQHDDGGWSLWGYGLSESSSSSYASYTLAKINQTDEDLNRLLEDKISNGDTVTTGTVNFEKLIEWFHENPDTAEGTWSWSAPVCHSWTKESNTAFVMVIHDMINQSGDVQQLYRGYMEENMQNATKYVIGNQVNSGPDEGSFSSGSDKNMATALGLWGLESFGLPSSTVTEAGITDAKENAAAYLVGSQEVDGSWSAASNYGWNSKGRVTESTAYALLALNATGVANDNETISKGVGWLVDTYESSGSWGYTWASQAAIDALIVCQGSEISTGTVGVYVDGDLVNTFTMDATNPREEYTLTSAQMTAMMADGTEERDIFGDGFSTVRSHEVTAELTAGDGPVVLSVENSQWAPLNEIDSTIRNSRLIQMEGVDESFEIPQINTNIDILSEVELDVGGFSLTLDSVPSPMVVDEATDVSIGVISDADLFSPMIEVPIADFSFVNTSDITDSKGASVAYEVLNSTANENQDSIFIEPESWVQGTAYSYTFEIVPENYGTLNMSLRIIPLYDDSNVAYTSHDFDVTGTGNVTIHVQDENYAPVVADSITVDGVTVTDQSTNEFSDLFEDTYQFSVTKSGYPDVSGTVEINYGENAVYNVTLPTTMTEPVLILSEGGSGSIAGVAQIPAEQLNALNSENAIYNISVMGDGGELGVALQFPQRYLVNSPVVTLNGVVLGEDDYELTPGTFVYGDAGAYTTTNATLVVYNTPSGTNYIGMEFDGDVLGDATGEGLVTSRDSLFILNFVVGNIGGFDTFDYPDVVDRDAHSITSRDSLLILNRVVGNVDEYYQWS</sequence>
<dbReference type="Proteomes" id="UP001143747">
    <property type="component" value="Unassembled WGS sequence"/>
</dbReference>
<dbReference type="RefSeq" id="WP_274925620.1">
    <property type="nucleotide sequence ID" value="NZ_JAKELO010000002.1"/>
</dbReference>
<gene>
    <name evidence="1" type="ORF">L0665_10375</name>
</gene>
<dbReference type="InterPro" id="IPR013783">
    <property type="entry name" value="Ig-like_fold"/>
</dbReference>
<dbReference type="GO" id="GO:0030246">
    <property type="term" value="F:carbohydrate binding"/>
    <property type="evidence" value="ECO:0007669"/>
    <property type="project" value="InterPro"/>
</dbReference>
<name>A0A9Q4PYN6_9EURY</name>
<comment type="caution">
    <text evidence="1">The sequence shown here is derived from an EMBL/GenBank/DDBJ whole genome shotgun (WGS) entry which is preliminary data.</text>
</comment>
<dbReference type="InterPro" id="IPR047565">
    <property type="entry name" value="Alpha-macroglob_thiol-ester_cl"/>
</dbReference>
<protein>
    <submittedName>
        <fullName evidence="1">Uncharacterized protein</fullName>
    </submittedName>
</protein>
<dbReference type="InterPro" id="IPR036439">
    <property type="entry name" value="Dockerin_dom_sf"/>
</dbReference>
<dbReference type="CDD" id="cd00688">
    <property type="entry name" value="ISOPREN_C2_like"/>
    <property type="match status" value="1"/>
</dbReference>
<dbReference type="SMART" id="SM01419">
    <property type="entry name" value="Thiol-ester_cl"/>
    <property type="match status" value="1"/>
</dbReference>
<dbReference type="GO" id="GO:0000272">
    <property type="term" value="P:polysaccharide catabolic process"/>
    <property type="evidence" value="ECO:0007669"/>
    <property type="project" value="InterPro"/>
</dbReference>
<dbReference type="EMBL" id="JAKELO010000002">
    <property type="protein sequence ID" value="MDE4909013.1"/>
    <property type="molecule type" value="Genomic_DNA"/>
</dbReference>
<dbReference type="CDD" id="cd08547">
    <property type="entry name" value="Type_II_cohesin"/>
    <property type="match status" value="1"/>
</dbReference>
<proteinExistence type="predicted"/>
<dbReference type="Gene3D" id="1.50.10.20">
    <property type="match status" value="1"/>
</dbReference>
<evidence type="ECO:0000313" key="1">
    <source>
        <dbReference type="EMBL" id="MDE4909013.1"/>
    </source>
</evidence>
<dbReference type="SUPFAM" id="SSF48239">
    <property type="entry name" value="Terpenoid cyclases/Protein prenyltransferases"/>
    <property type="match status" value="1"/>
</dbReference>
<dbReference type="InterPro" id="IPR008930">
    <property type="entry name" value="Terpenoid_cyclase/PrenylTrfase"/>
</dbReference>
<evidence type="ECO:0000313" key="2">
    <source>
        <dbReference type="Proteomes" id="UP001143747"/>
    </source>
</evidence>
<dbReference type="InterPro" id="IPR008965">
    <property type="entry name" value="CBM2/CBM3_carb-bd_dom_sf"/>
</dbReference>
<accession>A0A9Q4PYN6</accession>
<dbReference type="InterPro" id="IPR017868">
    <property type="entry name" value="Filamin/ABP280_repeat-like"/>
</dbReference>
<organism evidence="1 2">
    <name type="scientific">Methanogenium marinum</name>
    <dbReference type="NCBI Taxonomy" id="348610"/>
    <lineage>
        <taxon>Archaea</taxon>
        <taxon>Methanobacteriati</taxon>
        <taxon>Methanobacteriota</taxon>
        <taxon>Stenosarchaea group</taxon>
        <taxon>Methanomicrobia</taxon>
        <taxon>Methanomicrobiales</taxon>
        <taxon>Methanomicrobiaceae</taxon>
        <taxon>Methanogenium</taxon>
    </lineage>
</organism>
<dbReference type="Gene3D" id="2.60.40.680">
    <property type="match status" value="1"/>
</dbReference>
<dbReference type="AlphaFoldDB" id="A0A9Q4PYN6"/>
<dbReference type="SUPFAM" id="SSF49384">
    <property type="entry name" value="Carbohydrate-binding domain"/>
    <property type="match status" value="1"/>
</dbReference>
<dbReference type="Gene3D" id="2.60.40.10">
    <property type="entry name" value="Immunoglobulins"/>
    <property type="match status" value="1"/>
</dbReference>
<reference evidence="1" key="1">
    <citation type="submission" date="2022-01" db="EMBL/GenBank/DDBJ databases">
        <title>Draft genome of Methanogenium marinum DSM 15558.</title>
        <authorList>
            <person name="Chen S.-C."/>
            <person name="You Y.-T."/>
        </authorList>
    </citation>
    <scope>NUCLEOTIDE SEQUENCE</scope>
    <source>
        <strain evidence="1">DSM 15558</strain>
    </source>
</reference>
<keyword evidence="2" id="KW-1185">Reference proteome</keyword>
<dbReference type="Gene3D" id="1.10.1330.10">
    <property type="entry name" value="Dockerin domain"/>
    <property type="match status" value="1"/>
</dbReference>